<evidence type="ECO:0000256" key="1">
    <source>
        <dbReference type="SAM" id="MobiDB-lite"/>
    </source>
</evidence>
<keyword evidence="3" id="KW-1185">Reference proteome</keyword>
<proteinExistence type="predicted"/>
<organism evidence="2 3">
    <name type="scientific">Eleginops maclovinus</name>
    <name type="common">Patagonian blennie</name>
    <name type="synonym">Eleginus maclovinus</name>
    <dbReference type="NCBI Taxonomy" id="56733"/>
    <lineage>
        <taxon>Eukaryota</taxon>
        <taxon>Metazoa</taxon>
        <taxon>Chordata</taxon>
        <taxon>Craniata</taxon>
        <taxon>Vertebrata</taxon>
        <taxon>Euteleostomi</taxon>
        <taxon>Actinopterygii</taxon>
        <taxon>Neopterygii</taxon>
        <taxon>Teleostei</taxon>
        <taxon>Neoteleostei</taxon>
        <taxon>Acanthomorphata</taxon>
        <taxon>Eupercaria</taxon>
        <taxon>Perciformes</taxon>
        <taxon>Notothenioidei</taxon>
        <taxon>Eleginopidae</taxon>
        <taxon>Eleginops</taxon>
    </lineage>
</organism>
<dbReference type="Proteomes" id="UP001346869">
    <property type="component" value="Unassembled WGS sequence"/>
</dbReference>
<dbReference type="AlphaFoldDB" id="A0AAN7XCI7"/>
<evidence type="ECO:0000313" key="2">
    <source>
        <dbReference type="EMBL" id="KAK5859535.1"/>
    </source>
</evidence>
<reference evidence="2 3" key="1">
    <citation type="journal article" date="2023" name="Genes (Basel)">
        <title>Chromosome-Level Genome Assembly and Circadian Gene Repertoire of the Patagonia Blennie Eleginops maclovinus-The Closest Ancestral Proxy of Antarctic Cryonotothenioids.</title>
        <authorList>
            <person name="Cheng C.C."/>
            <person name="Rivera-Colon A.G."/>
            <person name="Minhas B.F."/>
            <person name="Wilson L."/>
            <person name="Rayamajhi N."/>
            <person name="Vargas-Chacoff L."/>
            <person name="Catchen J.M."/>
        </authorList>
    </citation>
    <scope>NUCLEOTIDE SEQUENCE [LARGE SCALE GENOMIC DNA]</scope>
    <source>
        <strain evidence="2">JMC-PN-2008</strain>
    </source>
</reference>
<feature type="region of interest" description="Disordered" evidence="1">
    <location>
        <begin position="56"/>
        <end position="97"/>
    </location>
</feature>
<accession>A0AAN7XCI7</accession>
<gene>
    <name evidence="2" type="ORF">PBY51_021087</name>
</gene>
<dbReference type="EMBL" id="JAUZQC010000014">
    <property type="protein sequence ID" value="KAK5859535.1"/>
    <property type="molecule type" value="Genomic_DNA"/>
</dbReference>
<feature type="compositionally biased region" description="Basic and acidic residues" evidence="1">
    <location>
        <begin position="88"/>
        <end position="97"/>
    </location>
</feature>
<comment type="caution">
    <text evidence="2">The sequence shown here is derived from an EMBL/GenBank/DDBJ whole genome shotgun (WGS) entry which is preliminary data.</text>
</comment>
<sequence length="117" mass="13105">MLTPCVHVLQPKSNFFITPESGSEVLCLLSRSGFARFLRPGGADHRVCALTDGELHTDDPLSTFHRKAQPLSPEADPFFQGETLGDGSKGRRNDLEWRSRELVRQEDRLLSRRASPS</sequence>
<evidence type="ECO:0000313" key="3">
    <source>
        <dbReference type="Proteomes" id="UP001346869"/>
    </source>
</evidence>
<reference evidence="2 3" key="2">
    <citation type="journal article" date="2023" name="Mol. Biol. Evol.">
        <title>Genomics of Secondarily Temperate Adaptation in the Only Non-Antarctic Icefish.</title>
        <authorList>
            <person name="Rivera-Colon A.G."/>
            <person name="Rayamajhi N."/>
            <person name="Minhas B.F."/>
            <person name="Madrigal G."/>
            <person name="Bilyk K.T."/>
            <person name="Yoon V."/>
            <person name="Hune M."/>
            <person name="Gregory S."/>
            <person name="Cheng C.H.C."/>
            <person name="Catchen J.M."/>
        </authorList>
    </citation>
    <scope>NUCLEOTIDE SEQUENCE [LARGE SCALE GENOMIC DNA]</scope>
    <source>
        <strain evidence="2">JMC-PN-2008</strain>
    </source>
</reference>
<name>A0AAN7XCI7_ELEMC</name>
<protein>
    <submittedName>
        <fullName evidence="2">Uncharacterized protein</fullName>
    </submittedName>
</protein>